<evidence type="ECO:0000256" key="1">
    <source>
        <dbReference type="ARBA" id="ARBA00004651"/>
    </source>
</evidence>
<keyword evidence="3 6" id="KW-0812">Transmembrane</keyword>
<keyword evidence="5 6" id="KW-0472">Membrane</keyword>
<evidence type="ECO:0000256" key="2">
    <source>
        <dbReference type="ARBA" id="ARBA00022475"/>
    </source>
</evidence>
<sequence length="404" mass="43422">MTQAPPLLSNRNFLLIWCSSILGNLALAVATLSETWFVVKTLDAKTQLGYVMIAGSVPRIALMAFGGVLADRMQRTRIIKSSLSLRVLLMLALVALLWGGHLNIWTMTTFAFLYGALDAFFWPARDALLPSVVSETDLPRANSIMLTTNQIGLVFGPVLGGALLALLDYRGVFICTAVILAAGTACVMAVREPRLVRHGEARHVLHELQEGVRYALSSPVLSALMIIYAIANLLFMGPLALGVPIVASDNLHGDASVLSYLQSSFAAGMVGGGLLLTALPPRKKRLLMIALVIVVEGVLIGSLSHVTWLPLAMSIQFLTGLGVVSNNVPMMSLIQQYTDRSKIGRVMSLNTMASMGLSPLSYAMVTGLLSLHIGIGWIMPVFGLTMSALMLVLVWKLPAVRTID</sequence>
<dbReference type="Pfam" id="PF07690">
    <property type="entry name" value="MFS_1"/>
    <property type="match status" value="1"/>
</dbReference>
<dbReference type="GO" id="GO:0005886">
    <property type="term" value="C:plasma membrane"/>
    <property type="evidence" value="ECO:0007669"/>
    <property type="project" value="UniProtKB-SubCell"/>
</dbReference>
<evidence type="ECO:0000313" key="9">
    <source>
        <dbReference type="Proteomes" id="UP000037939"/>
    </source>
</evidence>
<dbReference type="AlphaFoldDB" id="A0A0N0XKZ9"/>
<gene>
    <name evidence="8" type="ORF">WG78_09290</name>
</gene>
<dbReference type="PROSITE" id="PS50850">
    <property type="entry name" value="MFS"/>
    <property type="match status" value="1"/>
</dbReference>
<dbReference type="InterPro" id="IPR011701">
    <property type="entry name" value="MFS"/>
</dbReference>
<dbReference type="EMBL" id="LAQT01000007">
    <property type="protein sequence ID" value="KPC53272.1"/>
    <property type="molecule type" value="Genomic_DNA"/>
</dbReference>
<comment type="subcellular location">
    <subcellularLocation>
        <location evidence="1">Cell membrane</location>
        <topology evidence="1">Multi-pass membrane protein</topology>
    </subcellularLocation>
</comment>
<accession>A0A0N0XKZ9</accession>
<proteinExistence type="predicted"/>
<dbReference type="Gene3D" id="1.20.1250.20">
    <property type="entry name" value="MFS general substrate transporter like domains"/>
    <property type="match status" value="1"/>
</dbReference>
<feature type="transmembrane region" description="Helical" evidence="6">
    <location>
        <begin position="211"/>
        <end position="237"/>
    </location>
</feature>
<feature type="transmembrane region" description="Helical" evidence="6">
    <location>
        <begin position="12"/>
        <end position="30"/>
    </location>
</feature>
<dbReference type="PANTHER" id="PTHR23513">
    <property type="entry name" value="INTEGRAL MEMBRANE EFFLUX PROTEIN-RELATED"/>
    <property type="match status" value="1"/>
</dbReference>
<dbReference type="InterPro" id="IPR020846">
    <property type="entry name" value="MFS_dom"/>
</dbReference>
<feature type="transmembrane region" description="Helical" evidence="6">
    <location>
        <begin position="346"/>
        <end position="365"/>
    </location>
</feature>
<dbReference type="STRING" id="857265.WG78_09290"/>
<evidence type="ECO:0000256" key="5">
    <source>
        <dbReference type="ARBA" id="ARBA00023136"/>
    </source>
</evidence>
<dbReference type="Proteomes" id="UP000037939">
    <property type="component" value="Unassembled WGS sequence"/>
</dbReference>
<evidence type="ECO:0000256" key="4">
    <source>
        <dbReference type="ARBA" id="ARBA00022989"/>
    </source>
</evidence>
<dbReference type="PANTHER" id="PTHR23513:SF6">
    <property type="entry name" value="MAJOR FACILITATOR SUPERFAMILY ASSOCIATED DOMAIN-CONTAINING PROTEIN"/>
    <property type="match status" value="1"/>
</dbReference>
<feature type="transmembrane region" description="Helical" evidence="6">
    <location>
        <begin position="82"/>
        <end position="98"/>
    </location>
</feature>
<dbReference type="GO" id="GO:0022857">
    <property type="term" value="F:transmembrane transporter activity"/>
    <property type="evidence" value="ECO:0007669"/>
    <property type="project" value="InterPro"/>
</dbReference>
<feature type="transmembrane region" description="Helical" evidence="6">
    <location>
        <begin position="314"/>
        <end position="334"/>
    </location>
</feature>
<feature type="domain" description="Major facilitator superfamily (MFS) profile" evidence="7">
    <location>
        <begin position="178"/>
        <end position="404"/>
    </location>
</feature>
<dbReference type="RefSeq" id="WP_053937516.1">
    <property type="nucleotide sequence ID" value="NZ_LAQT01000007.1"/>
</dbReference>
<comment type="caution">
    <text evidence="8">The sequence shown here is derived from an EMBL/GenBank/DDBJ whole genome shotgun (WGS) entry which is preliminary data.</text>
</comment>
<feature type="transmembrane region" description="Helical" evidence="6">
    <location>
        <begin position="171"/>
        <end position="190"/>
    </location>
</feature>
<dbReference type="SUPFAM" id="SSF103473">
    <property type="entry name" value="MFS general substrate transporter"/>
    <property type="match status" value="1"/>
</dbReference>
<name>A0A0N0XKZ9_9NEIS</name>
<dbReference type="InterPro" id="IPR036259">
    <property type="entry name" value="MFS_trans_sf"/>
</dbReference>
<feature type="transmembrane region" description="Helical" evidence="6">
    <location>
        <begin position="371"/>
        <end position="395"/>
    </location>
</feature>
<dbReference type="OrthoDB" id="9775268at2"/>
<protein>
    <submittedName>
        <fullName evidence="8">Enterobactin exporter EntS</fullName>
    </submittedName>
</protein>
<evidence type="ECO:0000259" key="7">
    <source>
        <dbReference type="PROSITE" id="PS50850"/>
    </source>
</evidence>
<evidence type="ECO:0000313" key="8">
    <source>
        <dbReference type="EMBL" id="KPC53272.1"/>
    </source>
</evidence>
<dbReference type="CDD" id="cd06173">
    <property type="entry name" value="MFS_MefA_like"/>
    <property type="match status" value="1"/>
</dbReference>
<evidence type="ECO:0000256" key="6">
    <source>
        <dbReference type="SAM" id="Phobius"/>
    </source>
</evidence>
<feature type="transmembrane region" description="Helical" evidence="6">
    <location>
        <begin position="50"/>
        <end position="70"/>
    </location>
</feature>
<feature type="transmembrane region" description="Helical" evidence="6">
    <location>
        <begin position="286"/>
        <end position="308"/>
    </location>
</feature>
<evidence type="ECO:0000256" key="3">
    <source>
        <dbReference type="ARBA" id="ARBA00022692"/>
    </source>
</evidence>
<keyword evidence="2" id="KW-1003">Cell membrane</keyword>
<keyword evidence="9" id="KW-1185">Reference proteome</keyword>
<feature type="transmembrane region" description="Helical" evidence="6">
    <location>
        <begin position="257"/>
        <end position="279"/>
    </location>
</feature>
<reference evidence="8 9" key="1">
    <citation type="submission" date="2015-07" db="EMBL/GenBank/DDBJ databases">
        <title>Draft genome sequence of the Amantichitinum ursilacus IGB-41, a new chitin-degrading bacterium.</title>
        <authorList>
            <person name="Kirstahler P."/>
            <person name="Guenther M."/>
            <person name="Grumaz C."/>
            <person name="Rupp S."/>
            <person name="Zibek S."/>
            <person name="Sohn K."/>
        </authorList>
    </citation>
    <scope>NUCLEOTIDE SEQUENCE [LARGE SCALE GENOMIC DNA]</scope>
    <source>
        <strain evidence="8 9">IGB-41</strain>
    </source>
</reference>
<keyword evidence="4 6" id="KW-1133">Transmembrane helix</keyword>
<organism evidence="8 9">
    <name type="scientific">Amantichitinum ursilacus</name>
    <dbReference type="NCBI Taxonomy" id="857265"/>
    <lineage>
        <taxon>Bacteria</taxon>
        <taxon>Pseudomonadati</taxon>
        <taxon>Pseudomonadota</taxon>
        <taxon>Betaproteobacteria</taxon>
        <taxon>Neisseriales</taxon>
        <taxon>Chitinibacteraceae</taxon>
        <taxon>Amantichitinum</taxon>
    </lineage>
</organism>